<name>A0ABQ6M822_9STRA</name>
<sequence>STEAPSAEGASSPILDPGGAYVKCGRCQASFLLPPSASLGAKGRRLSCGVCSHSWFQSPDKLLALRDGYELVPFPEKDVELVKRNVEMGRQPDFRGEGKVYVGNLAFEATEEALAEHFAKGGEVGEVSIVSGPDGRSRGFAFVTMVTKEGGQKALELSGEDFMGRPLAVRDPNDNAR</sequence>
<dbReference type="EMBL" id="BRYB01002537">
    <property type="protein sequence ID" value="GMI21353.1"/>
    <property type="molecule type" value="Genomic_DNA"/>
</dbReference>
<comment type="caution">
    <text evidence="5">The sequence shown here is derived from an EMBL/GenBank/DDBJ whole genome shotgun (WGS) entry which is preliminary data.</text>
</comment>
<proteinExistence type="predicted"/>
<evidence type="ECO:0000256" key="1">
    <source>
        <dbReference type="ARBA" id="ARBA00022737"/>
    </source>
</evidence>
<dbReference type="Gene3D" id="3.30.70.330">
    <property type="match status" value="1"/>
</dbReference>
<reference evidence="5 6" key="1">
    <citation type="journal article" date="2023" name="Commun. Biol.">
        <title>Genome analysis of Parmales, the sister group of diatoms, reveals the evolutionary specialization of diatoms from phago-mixotrophs to photoautotrophs.</title>
        <authorList>
            <person name="Ban H."/>
            <person name="Sato S."/>
            <person name="Yoshikawa S."/>
            <person name="Yamada K."/>
            <person name="Nakamura Y."/>
            <person name="Ichinomiya M."/>
            <person name="Sato N."/>
            <person name="Blanc-Mathieu R."/>
            <person name="Endo H."/>
            <person name="Kuwata A."/>
            <person name="Ogata H."/>
        </authorList>
    </citation>
    <scope>NUCLEOTIDE SEQUENCE [LARGE SCALE GENOMIC DNA]</scope>
</reference>
<dbReference type="InterPro" id="IPR012677">
    <property type="entry name" value="Nucleotide-bd_a/b_plait_sf"/>
</dbReference>
<evidence type="ECO:0000313" key="5">
    <source>
        <dbReference type="EMBL" id="GMI21353.1"/>
    </source>
</evidence>
<keyword evidence="1" id="KW-0677">Repeat</keyword>
<evidence type="ECO:0000256" key="2">
    <source>
        <dbReference type="ARBA" id="ARBA00022884"/>
    </source>
</evidence>
<organism evidence="5 6">
    <name type="scientific">Tetraparma gracilis</name>
    <dbReference type="NCBI Taxonomy" id="2962635"/>
    <lineage>
        <taxon>Eukaryota</taxon>
        <taxon>Sar</taxon>
        <taxon>Stramenopiles</taxon>
        <taxon>Ochrophyta</taxon>
        <taxon>Bolidophyceae</taxon>
        <taxon>Parmales</taxon>
        <taxon>Triparmaceae</taxon>
        <taxon>Tetraparma</taxon>
    </lineage>
</organism>
<dbReference type="Proteomes" id="UP001165060">
    <property type="component" value="Unassembled WGS sequence"/>
</dbReference>
<keyword evidence="6" id="KW-1185">Reference proteome</keyword>
<accession>A0ABQ6M822</accession>
<evidence type="ECO:0000313" key="6">
    <source>
        <dbReference type="Proteomes" id="UP001165060"/>
    </source>
</evidence>
<dbReference type="SMART" id="SM00360">
    <property type="entry name" value="RRM"/>
    <property type="match status" value="1"/>
</dbReference>
<gene>
    <name evidence="5" type="ORF">TeGR_g2694</name>
</gene>
<feature type="non-terminal residue" evidence="5">
    <location>
        <position position="1"/>
    </location>
</feature>
<dbReference type="PANTHER" id="PTHR23236">
    <property type="entry name" value="EUKARYOTIC TRANSLATION INITIATION FACTOR 4B/4H"/>
    <property type="match status" value="1"/>
</dbReference>
<dbReference type="InterPro" id="IPR035979">
    <property type="entry name" value="RBD_domain_sf"/>
</dbReference>
<dbReference type="InterPro" id="IPR000504">
    <property type="entry name" value="RRM_dom"/>
</dbReference>
<dbReference type="PROSITE" id="PS50102">
    <property type="entry name" value="RRM"/>
    <property type="match status" value="1"/>
</dbReference>
<keyword evidence="2 3" id="KW-0694">RNA-binding</keyword>
<dbReference type="SUPFAM" id="SSF54928">
    <property type="entry name" value="RNA-binding domain, RBD"/>
    <property type="match status" value="1"/>
</dbReference>
<feature type="domain" description="RRM" evidence="4">
    <location>
        <begin position="98"/>
        <end position="174"/>
    </location>
</feature>
<evidence type="ECO:0000256" key="3">
    <source>
        <dbReference type="PROSITE-ProRule" id="PRU00176"/>
    </source>
</evidence>
<protein>
    <recommendedName>
        <fullName evidence="4">RRM domain-containing protein</fullName>
    </recommendedName>
</protein>
<dbReference type="PANTHER" id="PTHR23236:SF119">
    <property type="entry name" value="NUCLEAR RNA-BINDING PROTEIN SART-3"/>
    <property type="match status" value="1"/>
</dbReference>
<evidence type="ECO:0000259" key="4">
    <source>
        <dbReference type="PROSITE" id="PS50102"/>
    </source>
</evidence>
<dbReference type="Pfam" id="PF00076">
    <property type="entry name" value="RRM_1"/>
    <property type="match status" value="1"/>
</dbReference>